<dbReference type="PaxDb" id="3218-PP1S42_232V6.1"/>
<evidence type="ECO:0000313" key="3">
    <source>
        <dbReference type="Proteomes" id="UP000006727"/>
    </source>
</evidence>
<keyword evidence="3" id="KW-1185">Reference proteome</keyword>
<dbReference type="InParanoid" id="A0A2K1KAR7"/>
<dbReference type="Gramene" id="Pp3c7_6761V3.1">
    <property type="protein sequence ID" value="PAC:32923864.CDS.1"/>
    <property type="gene ID" value="Pp3c7_6761"/>
</dbReference>
<evidence type="ECO:0000313" key="1">
    <source>
        <dbReference type="EMBL" id="PNR50859.1"/>
    </source>
</evidence>
<evidence type="ECO:0000313" key="2">
    <source>
        <dbReference type="EnsemblPlants" id="PAC:32923864.CDS.1"/>
    </source>
</evidence>
<dbReference type="EMBL" id="ABEU02000007">
    <property type="protein sequence ID" value="PNR50859.1"/>
    <property type="molecule type" value="Genomic_DNA"/>
</dbReference>
<accession>A0A2K1KAR7</accession>
<reference evidence="2" key="3">
    <citation type="submission" date="2020-12" db="UniProtKB">
        <authorList>
            <consortium name="EnsemblPlants"/>
        </authorList>
    </citation>
    <scope>IDENTIFICATION</scope>
</reference>
<dbReference type="Proteomes" id="UP000006727">
    <property type="component" value="Chromosome 7"/>
</dbReference>
<gene>
    <name evidence="1" type="ORF">PHYPA_010045</name>
</gene>
<name>A0A2K1KAR7_PHYPA</name>
<protein>
    <submittedName>
        <fullName evidence="1 2">Uncharacterized protein</fullName>
    </submittedName>
</protein>
<sequence>MVWLACAATSSGSRDSPVLENKATSKLQRTQFNKQLAQSRGLGGRDRRMLHVAIRTVVAYAGIDASTSEPSSSSPCIPQPWLVCCCDAMQSQFRKRQVTIPETTARRHPFPFWSFHEQMN</sequence>
<reference evidence="1 3" key="2">
    <citation type="journal article" date="2018" name="Plant J.">
        <title>The Physcomitrella patens chromosome-scale assembly reveals moss genome structure and evolution.</title>
        <authorList>
            <person name="Lang D."/>
            <person name="Ullrich K.K."/>
            <person name="Murat F."/>
            <person name="Fuchs J."/>
            <person name="Jenkins J."/>
            <person name="Haas F.B."/>
            <person name="Piednoel M."/>
            <person name="Gundlach H."/>
            <person name="Van Bel M."/>
            <person name="Meyberg R."/>
            <person name="Vives C."/>
            <person name="Morata J."/>
            <person name="Symeonidi A."/>
            <person name="Hiss M."/>
            <person name="Muchero W."/>
            <person name="Kamisugi Y."/>
            <person name="Saleh O."/>
            <person name="Blanc G."/>
            <person name="Decker E.L."/>
            <person name="van Gessel N."/>
            <person name="Grimwood J."/>
            <person name="Hayes R.D."/>
            <person name="Graham S.W."/>
            <person name="Gunter L.E."/>
            <person name="McDaniel S.F."/>
            <person name="Hoernstein S.N.W."/>
            <person name="Larsson A."/>
            <person name="Li F.W."/>
            <person name="Perroud P.F."/>
            <person name="Phillips J."/>
            <person name="Ranjan P."/>
            <person name="Rokshar D.S."/>
            <person name="Rothfels C.J."/>
            <person name="Schneider L."/>
            <person name="Shu S."/>
            <person name="Stevenson D.W."/>
            <person name="Thummler F."/>
            <person name="Tillich M."/>
            <person name="Villarreal Aguilar J.C."/>
            <person name="Widiez T."/>
            <person name="Wong G.K."/>
            <person name="Wymore A."/>
            <person name="Zhang Y."/>
            <person name="Zimmer A.D."/>
            <person name="Quatrano R.S."/>
            <person name="Mayer K.F.X."/>
            <person name="Goodstein D."/>
            <person name="Casacuberta J.M."/>
            <person name="Vandepoele K."/>
            <person name="Reski R."/>
            <person name="Cuming A.C."/>
            <person name="Tuskan G.A."/>
            <person name="Maumus F."/>
            <person name="Salse J."/>
            <person name="Schmutz J."/>
            <person name="Rensing S.A."/>
        </authorList>
    </citation>
    <scope>NUCLEOTIDE SEQUENCE [LARGE SCALE GENOMIC DNA]</scope>
    <source>
        <strain evidence="2 3">cv. Gransden 2004</strain>
    </source>
</reference>
<dbReference type="EnsemblPlants" id="Pp3c7_6761V3.1">
    <property type="protein sequence ID" value="PAC:32923864.CDS.1"/>
    <property type="gene ID" value="Pp3c7_6761"/>
</dbReference>
<dbReference type="AlphaFoldDB" id="A0A2K1KAR7"/>
<reference evidence="1 3" key="1">
    <citation type="journal article" date="2008" name="Science">
        <title>The Physcomitrella genome reveals evolutionary insights into the conquest of land by plants.</title>
        <authorList>
            <person name="Rensing S."/>
            <person name="Lang D."/>
            <person name="Zimmer A."/>
            <person name="Terry A."/>
            <person name="Salamov A."/>
            <person name="Shapiro H."/>
            <person name="Nishiyama T."/>
            <person name="Perroud P.-F."/>
            <person name="Lindquist E."/>
            <person name="Kamisugi Y."/>
            <person name="Tanahashi T."/>
            <person name="Sakakibara K."/>
            <person name="Fujita T."/>
            <person name="Oishi K."/>
            <person name="Shin-I T."/>
            <person name="Kuroki Y."/>
            <person name="Toyoda A."/>
            <person name="Suzuki Y."/>
            <person name="Hashimoto A."/>
            <person name="Yamaguchi K."/>
            <person name="Sugano A."/>
            <person name="Kohara Y."/>
            <person name="Fujiyama A."/>
            <person name="Anterola A."/>
            <person name="Aoki S."/>
            <person name="Ashton N."/>
            <person name="Barbazuk W.B."/>
            <person name="Barker E."/>
            <person name="Bennetzen J."/>
            <person name="Bezanilla M."/>
            <person name="Blankenship R."/>
            <person name="Cho S.H."/>
            <person name="Dutcher S."/>
            <person name="Estelle M."/>
            <person name="Fawcett J.A."/>
            <person name="Gundlach H."/>
            <person name="Hanada K."/>
            <person name="Heyl A."/>
            <person name="Hicks K.A."/>
            <person name="Hugh J."/>
            <person name="Lohr M."/>
            <person name="Mayer K."/>
            <person name="Melkozernov A."/>
            <person name="Murata T."/>
            <person name="Nelson D."/>
            <person name="Pils B."/>
            <person name="Prigge M."/>
            <person name="Reiss B."/>
            <person name="Renner T."/>
            <person name="Rombauts S."/>
            <person name="Rushton P."/>
            <person name="Sanderfoot A."/>
            <person name="Schween G."/>
            <person name="Shiu S.-H."/>
            <person name="Stueber K."/>
            <person name="Theodoulou F.L."/>
            <person name="Tu H."/>
            <person name="Van de Peer Y."/>
            <person name="Verrier P.J."/>
            <person name="Waters E."/>
            <person name="Wood A."/>
            <person name="Yang L."/>
            <person name="Cove D."/>
            <person name="Cuming A."/>
            <person name="Hasebe M."/>
            <person name="Lucas S."/>
            <person name="Mishler D.B."/>
            <person name="Reski R."/>
            <person name="Grigoriev I."/>
            <person name="Quatrano R.S."/>
            <person name="Boore J.L."/>
        </authorList>
    </citation>
    <scope>NUCLEOTIDE SEQUENCE [LARGE SCALE GENOMIC DNA]</scope>
    <source>
        <strain evidence="2 3">cv. Gransden 2004</strain>
    </source>
</reference>
<proteinExistence type="predicted"/>
<organism evidence="1">
    <name type="scientific">Physcomitrium patens</name>
    <name type="common">Spreading-leaved earth moss</name>
    <name type="synonym">Physcomitrella patens</name>
    <dbReference type="NCBI Taxonomy" id="3218"/>
    <lineage>
        <taxon>Eukaryota</taxon>
        <taxon>Viridiplantae</taxon>
        <taxon>Streptophyta</taxon>
        <taxon>Embryophyta</taxon>
        <taxon>Bryophyta</taxon>
        <taxon>Bryophytina</taxon>
        <taxon>Bryopsida</taxon>
        <taxon>Funariidae</taxon>
        <taxon>Funariales</taxon>
        <taxon>Funariaceae</taxon>
        <taxon>Physcomitrium</taxon>
    </lineage>
</organism>